<dbReference type="AlphaFoldDB" id="A0A498H0U6"/>
<proteinExistence type="predicted"/>
<keyword evidence="2" id="KW-1185">Reference proteome</keyword>
<dbReference type="EMBL" id="LHQS01000003">
    <property type="protein sequence ID" value="RXE55486.1"/>
    <property type="molecule type" value="Genomic_DNA"/>
</dbReference>
<comment type="caution">
    <text evidence="1">The sequence shown here is derived from an EMBL/GenBank/DDBJ whole genome shotgun (WGS) entry which is preliminary data.</text>
</comment>
<evidence type="ECO:0000313" key="1">
    <source>
        <dbReference type="EMBL" id="RXE55486.1"/>
    </source>
</evidence>
<organism evidence="1 2">
    <name type="scientific">Methanoculleus taiwanensis</name>
    <dbReference type="NCBI Taxonomy" id="1550565"/>
    <lineage>
        <taxon>Archaea</taxon>
        <taxon>Methanobacteriati</taxon>
        <taxon>Methanobacteriota</taxon>
        <taxon>Stenosarchaea group</taxon>
        <taxon>Methanomicrobia</taxon>
        <taxon>Methanomicrobiales</taxon>
        <taxon>Methanomicrobiaceae</taxon>
        <taxon>Methanoculleus</taxon>
    </lineage>
</organism>
<dbReference type="Proteomes" id="UP000290932">
    <property type="component" value="Unassembled WGS sequence"/>
</dbReference>
<dbReference type="RefSeq" id="WP_128694681.1">
    <property type="nucleotide sequence ID" value="NZ_LHQS01000003.1"/>
</dbReference>
<reference evidence="1 2" key="1">
    <citation type="journal article" date="2015" name="Int. J. Syst. Evol. Microbiol.">
        <title>Methanoculleus taiwanensis sp. nov., a methanogen isolated from deep marine sediment at the deformation front area near Taiwan.</title>
        <authorList>
            <person name="Weng C.Y."/>
            <person name="Chen S.C."/>
            <person name="Lai M.C."/>
            <person name="Wu S.Y."/>
            <person name="Lin S."/>
            <person name="Yang T.F."/>
            <person name="Chen P.C."/>
        </authorList>
    </citation>
    <scope>NUCLEOTIDE SEQUENCE [LARGE SCALE GENOMIC DNA]</scope>
    <source>
        <strain evidence="1 2">CYW4</strain>
    </source>
</reference>
<sequence>MRLQNSLLATLVLVGLLGGIVFTAVVPGEASAGTVYAGFIPLPLNLFAVDASTPAAPVQNASDVAGESGSLAPLSGDDAFALLMADSSLPLLMLSVQNIHAAYYQDERALSELAPALSDLALSTLRDAEACTVSPENESARTDFIAALDEYSAAGRMLTESGLRDPAAVETALDRIAVGTERLHVAMASLSDTADVAPDEFLLQAAPSPIPTPAFPGALGLGERYCYDDSSGDNMLSLIVESTRLAHVFTAADSPEKRFEAGFGQQYLLIALKYTHLGYKGDGSNYRVRLPGARSFTLVHQDSTYQPIDVPAVTSHGQSYLGGQLDRYQGLEGFLFFEVPESINVSDAYLKADLGLGKPIWRLMNLR</sequence>
<evidence type="ECO:0000313" key="2">
    <source>
        <dbReference type="Proteomes" id="UP000290932"/>
    </source>
</evidence>
<accession>A0A498H0U6</accession>
<dbReference type="OrthoDB" id="107838at2157"/>
<evidence type="ECO:0008006" key="3">
    <source>
        <dbReference type="Google" id="ProtNLM"/>
    </source>
</evidence>
<gene>
    <name evidence="1" type="ORF">ABH15_12250</name>
</gene>
<name>A0A498H0U6_9EURY</name>
<protein>
    <recommendedName>
        <fullName evidence="3">DUF4352 domain-containing protein</fullName>
    </recommendedName>
</protein>